<evidence type="ECO:0000256" key="7">
    <source>
        <dbReference type="ARBA" id="ARBA00022694"/>
    </source>
</evidence>
<reference evidence="15" key="2">
    <citation type="journal article" date="2023" name="Microbiome">
        <title>Synthase-selected sorting approach identifies a beta-lactone synthase in a nudibranch symbiotic bacterium.</title>
        <authorList>
            <person name="Dzunkova M."/>
            <person name="La Clair J.J."/>
            <person name="Tyml T."/>
            <person name="Doud D."/>
            <person name="Schulz F."/>
            <person name="Piquer-Esteban S."/>
            <person name="Porcel Sanchis D."/>
            <person name="Osborn A."/>
            <person name="Robinson D."/>
            <person name="Louie K.B."/>
            <person name="Bowen B.P."/>
            <person name="Bowers R.M."/>
            <person name="Lee J."/>
            <person name="Arnau V."/>
            <person name="Diaz-Villanueva W."/>
            <person name="Stepanauskas R."/>
            <person name="Gosliner T."/>
            <person name="Date S.V."/>
            <person name="Northen T.R."/>
            <person name="Cheng J.F."/>
            <person name="Burkart M.D."/>
            <person name="Woyke T."/>
        </authorList>
    </citation>
    <scope>NUCLEOTIDE SEQUENCE</scope>
    <source>
        <strain evidence="15">Df01</strain>
    </source>
</reference>
<comment type="subcellular location">
    <subcellularLocation>
        <location evidence="1 13">Cytoplasm</location>
    </subcellularLocation>
</comment>
<dbReference type="EC" id="2.7.7.87" evidence="3 13"/>
<name>A0ABT7QJL9_9GAMM</name>
<dbReference type="InterPro" id="IPR006070">
    <property type="entry name" value="Sua5-like_dom"/>
</dbReference>
<organism evidence="15 16">
    <name type="scientific">Candidatus Doriopsillibacter californiensis</name>
    <dbReference type="NCBI Taxonomy" id="2970740"/>
    <lineage>
        <taxon>Bacteria</taxon>
        <taxon>Pseudomonadati</taxon>
        <taxon>Pseudomonadota</taxon>
        <taxon>Gammaproteobacteria</taxon>
        <taxon>Candidatus Tethybacterales</taxon>
        <taxon>Candidatus Persebacteraceae</taxon>
        <taxon>Candidatus Doriopsillibacter</taxon>
    </lineage>
</organism>
<evidence type="ECO:0000313" key="15">
    <source>
        <dbReference type="EMBL" id="MDM5146916.1"/>
    </source>
</evidence>
<evidence type="ECO:0000256" key="8">
    <source>
        <dbReference type="ARBA" id="ARBA00022695"/>
    </source>
</evidence>
<keyword evidence="10 13" id="KW-0067">ATP-binding</keyword>
<evidence type="ECO:0000256" key="11">
    <source>
        <dbReference type="ARBA" id="ARBA00029774"/>
    </source>
</evidence>
<dbReference type="SUPFAM" id="SSF55821">
    <property type="entry name" value="YrdC/RibB"/>
    <property type="match status" value="1"/>
</dbReference>
<keyword evidence="16" id="KW-1185">Reference proteome</keyword>
<protein>
    <recommendedName>
        <fullName evidence="4 13">Threonylcarbamoyl-AMP synthase</fullName>
        <shortName evidence="13">TC-AMP synthase</shortName>
        <ecNumber evidence="3 13">2.7.7.87</ecNumber>
    </recommendedName>
    <alternativeName>
        <fullName evidence="11 13">L-threonylcarbamoyladenylate synthase</fullName>
    </alternativeName>
</protein>
<evidence type="ECO:0000256" key="13">
    <source>
        <dbReference type="PIRNR" id="PIRNR004930"/>
    </source>
</evidence>
<comment type="function">
    <text evidence="13">Required for the formation of a threonylcarbamoyl group on adenosine at position 37 (t(6)A37) in tRNAs that read codons beginning with adenine.</text>
</comment>
<dbReference type="PROSITE" id="PS51163">
    <property type="entry name" value="YRDC"/>
    <property type="match status" value="1"/>
</dbReference>
<dbReference type="Gene3D" id="3.90.870.10">
    <property type="entry name" value="DHBP synthase"/>
    <property type="match status" value="1"/>
</dbReference>
<evidence type="ECO:0000256" key="4">
    <source>
        <dbReference type="ARBA" id="ARBA00015492"/>
    </source>
</evidence>
<dbReference type="GO" id="GO:0061710">
    <property type="term" value="F:L-threonylcarbamoyladenylate synthase"/>
    <property type="evidence" value="ECO:0007669"/>
    <property type="project" value="UniProtKB-EC"/>
</dbReference>
<comment type="similarity">
    <text evidence="2 13">Belongs to the SUA5 family.</text>
</comment>
<sequence length="313" mass="33350">MPVIGTKIETGAAQLCAGKLVAFATETVYGLGADAQNPEAVERLYALKKRPRNHPVIIHLADFSAASLWAAEIPQVAKKLAAAFMPGPLTLLLPAGPAAAHTTGGGKTVALRVPAHPQAQQLLAVFGGGVAAPSANRFGRLSPTTAAHVREEFSTVEDLYILDGGSCTVGIESTIVSCLNERLSIMRPGMLSADDITTAANGELLPPSGFLRVPGGLPCHYAPNTPLLLAPDVAWQRPPAKTIAALSRHRPDAVPKPLWRQATDNIDDYAHRLYALLRELDAMQADIIWVESPPPQWTAVTDRLKRAAMRQPN</sequence>
<dbReference type="InterPro" id="IPR017945">
    <property type="entry name" value="DHBP_synth_RibB-like_a/b_dom"/>
</dbReference>
<accession>A0ABT7QJL9</accession>
<dbReference type="Proteomes" id="UP001168167">
    <property type="component" value="Unassembled WGS sequence"/>
</dbReference>
<evidence type="ECO:0000256" key="12">
    <source>
        <dbReference type="ARBA" id="ARBA00048366"/>
    </source>
</evidence>
<dbReference type="PIRSF" id="PIRSF004930">
    <property type="entry name" value="Tln_factor_SUA5"/>
    <property type="match status" value="1"/>
</dbReference>
<dbReference type="EMBL" id="JANQAO010000001">
    <property type="protein sequence ID" value="MDM5146916.1"/>
    <property type="molecule type" value="Genomic_DNA"/>
</dbReference>
<evidence type="ECO:0000256" key="5">
    <source>
        <dbReference type="ARBA" id="ARBA00022490"/>
    </source>
</evidence>
<dbReference type="NCBIfam" id="TIGR00057">
    <property type="entry name" value="L-threonylcarbamoyladenylate synthase"/>
    <property type="match status" value="1"/>
</dbReference>
<proteinExistence type="inferred from homology"/>
<feature type="domain" description="YrdC-like" evidence="14">
    <location>
        <begin position="5"/>
        <end position="191"/>
    </location>
</feature>
<keyword evidence="8 13" id="KW-0548">Nucleotidyltransferase</keyword>
<dbReference type="Gene3D" id="3.40.50.11030">
    <property type="entry name" value="Threonylcarbamoyl-AMP synthase, C-terminal domain"/>
    <property type="match status" value="1"/>
</dbReference>
<keyword evidence="5 13" id="KW-0963">Cytoplasm</keyword>
<evidence type="ECO:0000313" key="16">
    <source>
        <dbReference type="Proteomes" id="UP001168167"/>
    </source>
</evidence>
<dbReference type="InterPro" id="IPR005145">
    <property type="entry name" value="Sua5_C"/>
</dbReference>
<keyword evidence="6 13" id="KW-0808">Transferase</keyword>
<comment type="catalytic activity">
    <reaction evidence="12 13">
        <text>L-threonine + hydrogencarbonate + ATP = L-threonylcarbamoyladenylate + diphosphate + H2O</text>
        <dbReference type="Rhea" id="RHEA:36407"/>
        <dbReference type="ChEBI" id="CHEBI:15377"/>
        <dbReference type="ChEBI" id="CHEBI:17544"/>
        <dbReference type="ChEBI" id="CHEBI:30616"/>
        <dbReference type="ChEBI" id="CHEBI:33019"/>
        <dbReference type="ChEBI" id="CHEBI:57926"/>
        <dbReference type="ChEBI" id="CHEBI:73682"/>
        <dbReference type="EC" id="2.7.7.87"/>
    </reaction>
</comment>
<evidence type="ECO:0000256" key="2">
    <source>
        <dbReference type="ARBA" id="ARBA00007663"/>
    </source>
</evidence>
<dbReference type="InterPro" id="IPR010923">
    <property type="entry name" value="T(6)A37_SUA5"/>
</dbReference>
<keyword evidence="7 13" id="KW-0819">tRNA processing</keyword>
<evidence type="ECO:0000256" key="3">
    <source>
        <dbReference type="ARBA" id="ARBA00012584"/>
    </source>
</evidence>
<keyword evidence="9 13" id="KW-0547">Nucleotide-binding</keyword>
<dbReference type="InterPro" id="IPR038385">
    <property type="entry name" value="Sua5/YwlC_C"/>
</dbReference>
<evidence type="ECO:0000256" key="10">
    <source>
        <dbReference type="ARBA" id="ARBA00022840"/>
    </source>
</evidence>
<dbReference type="Pfam" id="PF03481">
    <property type="entry name" value="Sua5_C"/>
    <property type="match status" value="1"/>
</dbReference>
<dbReference type="PANTHER" id="PTHR17490:SF16">
    <property type="entry name" value="THREONYLCARBAMOYL-AMP SYNTHASE"/>
    <property type="match status" value="1"/>
</dbReference>
<evidence type="ECO:0000256" key="1">
    <source>
        <dbReference type="ARBA" id="ARBA00004496"/>
    </source>
</evidence>
<dbReference type="InterPro" id="IPR050156">
    <property type="entry name" value="TC-AMP_synthase_SUA5"/>
</dbReference>
<evidence type="ECO:0000256" key="9">
    <source>
        <dbReference type="ARBA" id="ARBA00022741"/>
    </source>
</evidence>
<dbReference type="PANTHER" id="PTHR17490">
    <property type="entry name" value="SUA5"/>
    <property type="match status" value="1"/>
</dbReference>
<evidence type="ECO:0000256" key="6">
    <source>
        <dbReference type="ARBA" id="ARBA00022679"/>
    </source>
</evidence>
<dbReference type="Pfam" id="PF01300">
    <property type="entry name" value="Sua5_yciO_yrdC"/>
    <property type="match status" value="1"/>
</dbReference>
<gene>
    <name evidence="15" type="ORF">NQX30_00745</name>
</gene>
<reference evidence="15" key="1">
    <citation type="submission" date="2022-08" db="EMBL/GenBank/DDBJ databases">
        <authorList>
            <person name="Dzunkova M."/>
            <person name="La Clair J."/>
            <person name="Tyml T."/>
            <person name="Doud D."/>
            <person name="Schulz F."/>
            <person name="Piquer S."/>
            <person name="Porcel Sanchis D."/>
            <person name="Osborn A."/>
            <person name="Robinson D."/>
            <person name="Louie K.B."/>
            <person name="Bowen B.P."/>
            <person name="Bowers R."/>
            <person name="Lee J."/>
            <person name="Arnau Llombart V."/>
            <person name="Diaz Villanueva W."/>
            <person name="Gosliner T."/>
            <person name="Northen T."/>
            <person name="Cheng J.-F."/>
            <person name="Burkart M.D."/>
            <person name="Woyke T."/>
        </authorList>
    </citation>
    <scope>NUCLEOTIDE SEQUENCE</scope>
    <source>
        <strain evidence="15">Df01</strain>
    </source>
</reference>
<evidence type="ECO:0000259" key="14">
    <source>
        <dbReference type="PROSITE" id="PS51163"/>
    </source>
</evidence>
<comment type="caution">
    <text evidence="15">The sequence shown here is derived from an EMBL/GenBank/DDBJ whole genome shotgun (WGS) entry which is preliminary data.</text>
</comment>